<feature type="domain" description="GH18" evidence="4">
    <location>
        <begin position="1"/>
        <end position="217"/>
    </location>
</feature>
<dbReference type="SUPFAM" id="SSF51445">
    <property type="entry name" value="(Trans)glycosidases"/>
    <property type="match status" value="1"/>
</dbReference>
<dbReference type="Gene3D" id="3.20.20.80">
    <property type="entry name" value="Glycosidases"/>
    <property type="match status" value="1"/>
</dbReference>
<gene>
    <name evidence="6" type="primary">LOC106473510</name>
</gene>
<dbReference type="GeneID" id="106473510"/>
<evidence type="ECO:0000313" key="5">
    <source>
        <dbReference type="Proteomes" id="UP000694941"/>
    </source>
</evidence>
<dbReference type="SMART" id="SM00494">
    <property type="entry name" value="ChtBD2"/>
    <property type="match status" value="1"/>
</dbReference>
<dbReference type="RefSeq" id="XP_022257642.1">
    <property type="nucleotide sequence ID" value="XM_022401934.1"/>
</dbReference>
<dbReference type="InterPro" id="IPR036508">
    <property type="entry name" value="Chitin-bd_dom_sf"/>
</dbReference>
<feature type="non-terminal residue" evidence="6">
    <location>
        <position position="1"/>
    </location>
</feature>
<dbReference type="SUPFAM" id="SSF54556">
    <property type="entry name" value="Chitinase insertion domain"/>
    <property type="match status" value="1"/>
</dbReference>
<evidence type="ECO:0000259" key="3">
    <source>
        <dbReference type="PROSITE" id="PS50940"/>
    </source>
</evidence>
<sequence>DLKEAFAGEAKFSQKPQLLLSASVPGNVEAIAVGYDVKELNKHLDMFNVMTYDFHGDWERQVGHNSPLYPLEGASVYDSKLTVDYSASEWVKKGASKEKMCIGIPTYGRTYILKNDSWTDVGAPAVGGGEPGNYTGEPGFMAFFEVCDFLKSGATLVWDDEQMVPYAYKGNQWVGFDDMRSVRSKVNAKKVDCKDADGVISYHQDKQDCSKYYLCHGRRRHHMPCPPNLVFNPDENLCDWPENVDSCLLTSSENSIVV</sequence>
<evidence type="ECO:0000313" key="6">
    <source>
        <dbReference type="RefSeq" id="XP_022257642.1"/>
    </source>
</evidence>
<dbReference type="Pfam" id="PF00704">
    <property type="entry name" value="Glyco_hydro_18"/>
    <property type="match status" value="1"/>
</dbReference>
<dbReference type="InterPro" id="IPR050314">
    <property type="entry name" value="Glycosyl_Hydrlase_18"/>
</dbReference>
<evidence type="ECO:0000256" key="2">
    <source>
        <dbReference type="ARBA" id="ARBA00022669"/>
    </source>
</evidence>
<evidence type="ECO:0000259" key="4">
    <source>
        <dbReference type="PROSITE" id="PS51910"/>
    </source>
</evidence>
<dbReference type="InterPro" id="IPR011583">
    <property type="entry name" value="Chitinase_II/V-like_cat"/>
</dbReference>
<name>A0ABM1TP36_LIMPO</name>
<dbReference type="SMART" id="SM00636">
    <property type="entry name" value="Glyco_18"/>
    <property type="match status" value="1"/>
</dbReference>
<evidence type="ECO:0000256" key="1">
    <source>
        <dbReference type="ARBA" id="ARBA00009121"/>
    </source>
</evidence>
<dbReference type="Gene3D" id="3.10.50.10">
    <property type="match status" value="1"/>
</dbReference>
<dbReference type="PROSITE" id="PS51910">
    <property type="entry name" value="GH18_2"/>
    <property type="match status" value="1"/>
</dbReference>
<dbReference type="PANTHER" id="PTHR11177:SF317">
    <property type="entry name" value="CHITINASE 12-RELATED"/>
    <property type="match status" value="1"/>
</dbReference>
<feature type="domain" description="Chitin-binding type-2" evidence="3">
    <location>
        <begin position="190"/>
        <end position="249"/>
    </location>
</feature>
<dbReference type="PROSITE" id="PS50940">
    <property type="entry name" value="CHIT_BIND_II"/>
    <property type="match status" value="1"/>
</dbReference>
<dbReference type="InterPro" id="IPR002557">
    <property type="entry name" value="Chitin-bd_dom"/>
</dbReference>
<dbReference type="InterPro" id="IPR001223">
    <property type="entry name" value="Glyco_hydro18_cat"/>
</dbReference>
<comment type="similarity">
    <text evidence="1">Belongs to the glycosyl hydrolase 18 family. Chitinase class II subfamily.</text>
</comment>
<dbReference type="PANTHER" id="PTHR11177">
    <property type="entry name" value="CHITINASE"/>
    <property type="match status" value="1"/>
</dbReference>
<protein>
    <submittedName>
        <fullName evidence="6">Acidic mammalian chitinase-like</fullName>
    </submittedName>
</protein>
<dbReference type="SUPFAM" id="SSF57625">
    <property type="entry name" value="Invertebrate chitin-binding proteins"/>
    <property type="match status" value="1"/>
</dbReference>
<dbReference type="Proteomes" id="UP000694941">
    <property type="component" value="Unplaced"/>
</dbReference>
<proteinExistence type="inferred from homology"/>
<dbReference type="InterPro" id="IPR029070">
    <property type="entry name" value="Chitinase_insertion_sf"/>
</dbReference>
<dbReference type="InterPro" id="IPR017853">
    <property type="entry name" value="GH"/>
</dbReference>
<reference evidence="6" key="1">
    <citation type="submission" date="2025-08" db="UniProtKB">
        <authorList>
            <consortium name="RefSeq"/>
        </authorList>
    </citation>
    <scope>IDENTIFICATION</scope>
    <source>
        <tissue evidence="6">Muscle</tissue>
    </source>
</reference>
<keyword evidence="2" id="KW-0147">Chitin-binding</keyword>
<keyword evidence="5" id="KW-1185">Reference proteome</keyword>
<accession>A0ABM1TP36</accession>
<organism evidence="5 6">
    <name type="scientific">Limulus polyphemus</name>
    <name type="common">Atlantic horseshoe crab</name>
    <dbReference type="NCBI Taxonomy" id="6850"/>
    <lineage>
        <taxon>Eukaryota</taxon>
        <taxon>Metazoa</taxon>
        <taxon>Ecdysozoa</taxon>
        <taxon>Arthropoda</taxon>
        <taxon>Chelicerata</taxon>
        <taxon>Merostomata</taxon>
        <taxon>Xiphosura</taxon>
        <taxon>Limulidae</taxon>
        <taxon>Limulus</taxon>
    </lineage>
</organism>